<dbReference type="RefSeq" id="WP_006129072.1">
    <property type="nucleotide sequence ID" value="NZ_CP098609.1"/>
</dbReference>
<reference evidence="1" key="1">
    <citation type="submission" date="2021-08" db="EMBL/GenBank/DDBJ databases">
        <title>DNA methylation of m4C regulates biosynthesis of daptomycin in Streptomyces roseosporus L30.</title>
        <authorList>
            <person name="Fang J.-L."/>
        </authorList>
    </citation>
    <scope>NUCLEOTIDE SEQUENCE</scope>
    <source>
        <strain evidence="1">L30</strain>
    </source>
</reference>
<sequence>MTQAEFDQGGVTIRRGCRTLTTAGRVTIAGARLSLLNSQGITIDSTVLAHARARSPWYAPEGYVLLTMEKALYLLKPRDGRGQALVNSLRGAGARN</sequence>
<dbReference type="Proteomes" id="UP001056079">
    <property type="component" value="Chromosome"/>
</dbReference>
<evidence type="ECO:0000313" key="1">
    <source>
        <dbReference type="EMBL" id="USC45649.1"/>
    </source>
</evidence>
<name>A0ABY4UN97_STRFL</name>
<keyword evidence="2" id="KW-1185">Reference proteome</keyword>
<gene>
    <name evidence="1" type="ORF">K7395_02355</name>
</gene>
<proteinExistence type="predicted"/>
<organism evidence="1 2">
    <name type="scientific">Streptomyces filamentosus</name>
    <name type="common">Streptomyces roseosporus</name>
    <dbReference type="NCBI Taxonomy" id="67294"/>
    <lineage>
        <taxon>Bacteria</taxon>
        <taxon>Bacillati</taxon>
        <taxon>Actinomycetota</taxon>
        <taxon>Actinomycetes</taxon>
        <taxon>Kitasatosporales</taxon>
        <taxon>Streptomycetaceae</taxon>
        <taxon>Streptomyces</taxon>
    </lineage>
</organism>
<evidence type="ECO:0000313" key="2">
    <source>
        <dbReference type="Proteomes" id="UP001056079"/>
    </source>
</evidence>
<accession>A0ABY4UN97</accession>
<dbReference type="EMBL" id="CP098609">
    <property type="protein sequence ID" value="USC45649.1"/>
    <property type="molecule type" value="Genomic_DNA"/>
</dbReference>
<protein>
    <submittedName>
        <fullName evidence="1">Uncharacterized protein</fullName>
    </submittedName>
</protein>